<organism evidence="3 4">
    <name type="scientific">Psychrobacter nivimaris</name>
    <dbReference type="NCBI Taxonomy" id="281738"/>
    <lineage>
        <taxon>Bacteria</taxon>
        <taxon>Pseudomonadati</taxon>
        <taxon>Pseudomonadota</taxon>
        <taxon>Gammaproteobacteria</taxon>
        <taxon>Moraxellales</taxon>
        <taxon>Moraxellaceae</taxon>
        <taxon>Psychrobacter</taxon>
    </lineage>
</organism>
<dbReference type="InterPro" id="IPR002446">
    <property type="entry name" value="Lipocalin_bac"/>
</dbReference>
<dbReference type="PANTHER" id="PTHR10612:SF34">
    <property type="entry name" value="APOLIPOPROTEIN D"/>
    <property type="match status" value="1"/>
</dbReference>
<sequence length="410" mass="44979">MKTNKLPESAWTDSQAAGSQLQQPKQSLNDNEYGDDTQQTNQASNDASYNHDSSNGEYSHHLAKDTSSQDSYFGYKSADKSLRAKESAMSNNEISKDLKNSNEDNHDVAGGYKSSGYKSSPKKQPQKLNEDEPLMSGLLEDQIDNLNNSSEQAIDAEQMSDASTNNSSYKEIPERIFMNGLIKHTGIALAIIIPLAAFSAYAATPPVNMGTNNSATNGMSDDAMSEKTTTDVLSVKPSDIIHKSASTPTTVDSVDLNTYAGTWYEIGRLPMYFQRKCAGDVTANYAQKDDGSGITVTNKCVSEDGSGIVAEGLAKPVDESGSKLKVTFLPKWIRWIPVGRADYWVLARDSEYKTALVGTPDKKYLWLLARSPNISQETYTKYRQIAQQQGYDLKEFKLTSQSNQTVSLAP</sequence>
<keyword evidence="3" id="KW-0449">Lipoprotein</keyword>
<comment type="caution">
    <text evidence="3">The sequence shown here is derived from an EMBL/GenBank/DDBJ whole genome shotgun (WGS) entry which is preliminary data.</text>
</comment>
<evidence type="ECO:0000259" key="2">
    <source>
        <dbReference type="Pfam" id="PF08212"/>
    </source>
</evidence>
<dbReference type="EMBL" id="VZIZ01000029">
    <property type="protein sequence ID" value="KAF0567959.1"/>
    <property type="molecule type" value="Genomic_DNA"/>
</dbReference>
<evidence type="ECO:0000313" key="4">
    <source>
        <dbReference type="Proteomes" id="UP000471465"/>
    </source>
</evidence>
<gene>
    <name evidence="3" type="ORF">FQV37_1471</name>
</gene>
<evidence type="ECO:0000313" key="3">
    <source>
        <dbReference type="EMBL" id="KAF0567959.1"/>
    </source>
</evidence>
<dbReference type="CDD" id="cd19438">
    <property type="entry name" value="lipocalin_Blc-like"/>
    <property type="match status" value="1"/>
</dbReference>
<dbReference type="InterPro" id="IPR012674">
    <property type="entry name" value="Calycin"/>
</dbReference>
<feature type="compositionally biased region" description="Basic and acidic residues" evidence="1">
    <location>
        <begin position="94"/>
        <end position="107"/>
    </location>
</feature>
<dbReference type="SUPFAM" id="SSF50814">
    <property type="entry name" value="Lipocalins"/>
    <property type="match status" value="1"/>
</dbReference>
<dbReference type="InterPro" id="IPR000566">
    <property type="entry name" value="Lipocln_cytosolic_FA-bd_dom"/>
</dbReference>
<name>A0A6N7BVB9_9GAMM</name>
<dbReference type="Proteomes" id="UP000471465">
    <property type="component" value="Unassembled WGS sequence"/>
</dbReference>
<proteinExistence type="predicted"/>
<keyword evidence="4" id="KW-1185">Reference proteome</keyword>
<dbReference type="PANTHER" id="PTHR10612">
    <property type="entry name" value="APOLIPOPROTEIN D"/>
    <property type="match status" value="1"/>
</dbReference>
<accession>A0A6N7BVB9</accession>
<dbReference type="Pfam" id="PF08212">
    <property type="entry name" value="Lipocalin_2"/>
    <property type="match status" value="1"/>
</dbReference>
<evidence type="ECO:0000256" key="1">
    <source>
        <dbReference type="SAM" id="MobiDB-lite"/>
    </source>
</evidence>
<dbReference type="InterPro" id="IPR047202">
    <property type="entry name" value="Lipocalin_Blc-like_dom"/>
</dbReference>
<reference evidence="3 4" key="1">
    <citation type="submission" date="2019-09" db="EMBL/GenBank/DDBJ databases">
        <title>Draft genome sequence of Psychrobacter nivimaris LAMA 639, in search for biotechnological relevant genes.</title>
        <authorList>
            <person name="Lima A.O.S."/>
            <person name="Staloch B.E.K."/>
            <person name="Freitas R.C."/>
            <person name="Niero H."/>
            <person name="Silva M.A.C."/>
        </authorList>
    </citation>
    <scope>NUCLEOTIDE SEQUENCE [LARGE SCALE GENOMIC DNA]</scope>
    <source>
        <strain evidence="3 4">LAMA 639</strain>
    </source>
</reference>
<dbReference type="Gene3D" id="2.40.128.20">
    <property type="match status" value="1"/>
</dbReference>
<dbReference type="AlphaFoldDB" id="A0A6N7BVB9"/>
<dbReference type="PRINTS" id="PR01171">
    <property type="entry name" value="BCTLIPOCALIN"/>
</dbReference>
<feature type="compositionally biased region" description="Polar residues" evidence="1">
    <location>
        <begin position="11"/>
        <end position="57"/>
    </location>
</feature>
<feature type="domain" description="Lipocalin/cytosolic fatty-acid binding" evidence="2">
    <location>
        <begin position="254"/>
        <end position="400"/>
    </location>
</feature>
<protein>
    <submittedName>
        <fullName evidence="3">Outer membrane lipoprotein</fullName>
    </submittedName>
</protein>
<feature type="compositionally biased region" description="Basic and acidic residues" evidence="1">
    <location>
        <begin position="77"/>
        <end position="86"/>
    </location>
</feature>
<dbReference type="GO" id="GO:0006950">
    <property type="term" value="P:response to stress"/>
    <property type="evidence" value="ECO:0007669"/>
    <property type="project" value="UniProtKB-ARBA"/>
</dbReference>
<feature type="region of interest" description="Disordered" evidence="1">
    <location>
        <begin position="1"/>
        <end position="129"/>
    </location>
</feature>
<dbReference type="RefSeq" id="WP_160022990.1">
    <property type="nucleotide sequence ID" value="NZ_VZIZ01000029.1"/>
</dbReference>